<sequence>RDQKSIVTSHLVIKRYLHNEQTLSIKGDEIHGVKHLFIGSRLKNRDPLTRASH</sequence>
<protein>
    <submittedName>
        <fullName evidence="1">Uncharacterized protein</fullName>
    </submittedName>
</protein>
<feature type="non-terminal residue" evidence="1">
    <location>
        <position position="1"/>
    </location>
</feature>
<name>A0A0K2U8M7_LEPSM</name>
<reference evidence="1" key="1">
    <citation type="submission" date="2014-05" db="EMBL/GenBank/DDBJ databases">
        <authorList>
            <person name="Chronopoulou M."/>
        </authorList>
    </citation>
    <scope>NUCLEOTIDE SEQUENCE</scope>
    <source>
        <tissue evidence="1">Whole organism</tissue>
    </source>
</reference>
<accession>A0A0K2U8M7</accession>
<evidence type="ECO:0000313" key="1">
    <source>
        <dbReference type="EMBL" id="CDW34400.1"/>
    </source>
</evidence>
<dbReference type="EMBL" id="HACA01017039">
    <property type="protein sequence ID" value="CDW34400.1"/>
    <property type="molecule type" value="Transcribed_RNA"/>
</dbReference>
<proteinExistence type="predicted"/>
<dbReference type="AlphaFoldDB" id="A0A0K2U8M7"/>
<organism evidence="1">
    <name type="scientific">Lepeophtheirus salmonis</name>
    <name type="common">Salmon louse</name>
    <name type="synonym">Caligus salmonis</name>
    <dbReference type="NCBI Taxonomy" id="72036"/>
    <lineage>
        <taxon>Eukaryota</taxon>
        <taxon>Metazoa</taxon>
        <taxon>Ecdysozoa</taxon>
        <taxon>Arthropoda</taxon>
        <taxon>Crustacea</taxon>
        <taxon>Multicrustacea</taxon>
        <taxon>Hexanauplia</taxon>
        <taxon>Copepoda</taxon>
        <taxon>Siphonostomatoida</taxon>
        <taxon>Caligidae</taxon>
        <taxon>Lepeophtheirus</taxon>
    </lineage>
</organism>